<feature type="binding site" evidence="8">
    <location>
        <position position="116"/>
    </location>
    <ligand>
        <name>Mg(2+)</name>
        <dbReference type="ChEBI" id="CHEBI:18420"/>
    </ligand>
</feature>
<feature type="binding site" evidence="8">
    <location>
        <begin position="116"/>
        <end position="119"/>
    </location>
    <ligand>
        <name>ATP</name>
        <dbReference type="ChEBI" id="CHEBI:30616"/>
    </ligand>
</feature>
<feature type="binding site" evidence="8">
    <location>
        <begin position="206"/>
        <end position="208"/>
    </location>
    <ligand>
        <name>ATP</name>
        <dbReference type="ChEBI" id="CHEBI:30616"/>
    </ligand>
</feature>
<keyword evidence="3 8" id="KW-0479">Metal-binding</keyword>
<dbReference type="KEGG" id="nhl:Nhal_0768"/>
<comment type="catalytic activity">
    <reaction evidence="8">
        <text>(7R,8S)-7,8-diammoniononanoate + CO2 + ATP = (4R,5S)-dethiobiotin + ADP + phosphate + 3 H(+)</text>
        <dbReference type="Rhea" id="RHEA:15805"/>
        <dbReference type="ChEBI" id="CHEBI:15378"/>
        <dbReference type="ChEBI" id="CHEBI:16526"/>
        <dbReference type="ChEBI" id="CHEBI:30616"/>
        <dbReference type="ChEBI" id="CHEBI:43474"/>
        <dbReference type="ChEBI" id="CHEBI:149469"/>
        <dbReference type="ChEBI" id="CHEBI:149473"/>
        <dbReference type="ChEBI" id="CHEBI:456216"/>
        <dbReference type="EC" id="6.3.3.3"/>
    </reaction>
</comment>
<evidence type="ECO:0000256" key="5">
    <source>
        <dbReference type="ARBA" id="ARBA00022756"/>
    </source>
</evidence>
<comment type="subunit">
    <text evidence="8">Homodimer.</text>
</comment>
<keyword evidence="6 8" id="KW-0067">ATP-binding</keyword>
<evidence type="ECO:0000256" key="8">
    <source>
        <dbReference type="HAMAP-Rule" id="MF_00336"/>
    </source>
</evidence>
<dbReference type="EMBL" id="CP001798">
    <property type="protein sequence ID" value="ADE13948.1"/>
    <property type="molecule type" value="Genomic_DNA"/>
</dbReference>
<dbReference type="GO" id="GO:0009102">
    <property type="term" value="P:biotin biosynthetic process"/>
    <property type="evidence" value="ECO:0007669"/>
    <property type="project" value="UniProtKB-UniRule"/>
</dbReference>
<feature type="binding site" evidence="8">
    <location>
        <position position="55"/>
    </location>
    <ligand>
        <name>Mg(2+)</name>
        <dbReference type="ChEBI" id="CHEBI:18420"/>
    </ligand>
</feature>
<dbReference type="eggNOG" id="COG0132">
    <property type="taxonomic scope" value="Bacteria"/>
</dbReference>
<comment type="pathway">
    <text evidence="8">Cofactor biosynthesis; biotin biosynthesis; biotin from 7,8-diaminononanoate: step 1/2.</text>
</comment>
<comment type="subcellular location">
    <subcellularLocation>
        <location evidence="8">Cytoplasm</location>
    </subcellularLocation>
</comment>
<dbReference type="Proteomes" id="UP000001844">
    <property type="component" value="Chromosome"/>
</dbReference>
<keyword evidence="1 8" id="KW-0963">Cytoplasm</keyword>
<dbReference type="Gene3D" id="3.40.50.300">
    <property type="entry name" value="P-loop containing nucleotide triphosphate hydrolases"/>
    <property type="match status" value="1"/>
</dbReference>
<protein>
    <recommendedName>
        <fullName evidence="8">ATP-dependent dethiobiotin synthetase BioD</fullName>
        <ecNumber evidence="8">6.3.3.3</ecNumber>
    </recommendedName>
    <alternativeName>
        <fullName evidence="8">DTB synthetase</fullName>
        <shortName evidence="8">DTBS</shortName>
    </alternativeName>
    <alternativeName>
        <fullName evidence="8">Dethiobiotin synthase</fullName>
    </alternativeName>
</protein>
<dbReference type="GO" id="GO:0042803">
    <property type="term" value="F:protein homodimerization activity"/>
    <property type="evidence" value="ECO:0007669"/>
    <property type="project" value="UniProtKB-ARBA"/>
</dbReference>
<keyword evidence="5 8" id="KW-0093">Biotin biosynthesis</keyword>
<keyword evidence="2 8" id="KW-0436">Ligase</keyword>
<dbReference type="CDD" id="cd03109">
    <property type="entry name" value="DTBS"/>
    <property type="match status" value="1"/>
</dbReference>
<comment type="function">
    <text evidence="8">Catalyzes a mechanistically unusual reaction, the ATP-dependent insertion of CO2 between the N7 and N8 nitrogen atoms of 7,8-diaminopelargonic acid (DAPA, also called 7,8-diammoniononanoate) to form a ureido ring.</text>
</comment>
<dbReference type="InterPro" id="IPR027417">
    <property type="entry name" value="P-loop_NTPase"/>
</dbReference>
<dbReference type="GO" id="GO:0005829">
    <property type="term" value="C:cytosol"/>
    <property type="evidence" value="ECO:0007669"/>
    <property type="project" value="TreeGrafter"/>
</dbReference>
<dbReference type="HOGENOM" id="CLU_072551_0_0_6"/>
<dbReference type="GO" id="GO:0000287">
    <property type="term" value="F:magnesium ion binding"/>
    <property type="evidence" value="ECO:0007669"/>
    <property type="project" value="UniProtKB-UniRule"/>
</dbReference>
<feature type="binding site" evidence="8">
    <location>
        <begin position="176"/>
        <end position="177"/>
    </location>
    <ligand>
        <name>ATP</name>
        <dbReference type="ChEBI" id="CHEBI:30616"/>
    </ligand>
</feature>
<reference evidence="10" key="1">
    <citation type="submission" date="2010-04" db="EMBL/GenBank/DDBJ databases">
        <title>Complete genome sequence of Nitrosococcus halophilus Nc4, a salt-adapted, aerobic obligate ammonia-oxidizing sulfur purple bacterium.</title>
        <authorList>
            <consortium name="US DOE Joint Genome Institute"/>
            <person name="Campbell M.A."/>
            <person name="Malfatti S.A."/>
            <person name="Chain P.S.G."/>
            <person name="Heidelberg J.F."/>
            <person name="Ward B.B."/>
            <person name="Klotz M.G."/>
        </authorList>
    </citation>
    <scope>NUCLEOTIDE SEQUENCE [LARGE SCALE GENOMIC DNA]</scope>
    <source>
        <strain evidence="10">Nc4</strain>
    </source>
</reference>
<dbReference type="GO" id="GO:0005524">
    <property type="term" value="F:ATP binding"/>
    <property type="evidence" value="ECO:0007669"/>
    <property type="project" value="UniProtKB-UniRule"/>
</dbReference>
<dbReference type="RefSeq" id="WP_013031842.1">
    <property type="nucleotide sequence ID" value="NC_013960.1"/>
</dbReference>
<dbReference type="FunFam" id="3.40.50.300:FF:000292">
    <property type="entry name" value="ATP-dependent dethiobiotin synthetase BioD"/>
    <property type="match status" value="1"/>
</dbReference>
<evidence type="ECO:0000256" key="3">
    <source>
        <dbReference type="ARBA" id="ARBA00022723"/>
    </source>
</evidence>
<feature type="binding site" evidence="8">
    <location>
        <position position="55"/>
    </location>
    <ligand>
        <name>ATP</name>
        <dbReference type="ChEBI" id="CHEBI:30616"/>
    </ligand>
</feature>
<keyword evidence="7 8" id="KW-0460">Magnesium</keyword>
<comment type="similarity">
    <text evidence="8">Belongs to the dethiobiotin synthetase family.</text>
</comment>
<keyword evidence="4 8" id="KW-0547">Nucleotide-binding</keyword>
<evidence type="ECO:0000256" key="7">
    <source>
        <dbReference type="ARBA" id="ARBA00022842"/>
    </source>
</evidence>
<dbReference type="EC" id="6.3.3.3" evidence="8"/>
<dbReference type="UniPathway" id="UPA00078">
    <property type="reaction ID" value="UER00161"/>
</dbReference>
<dbReference type="PANTHER" id="PTHR43210">
    <property type="entry name" value="DETHIOBIOTIN SYNTHETASE"/>
    <property type="match status" value="1"/>
</dbReference>
<dbReference type="GO" id="GO:0004141">
    <property type="term" value="F:dethiobiotin synthase activity"/>
    <property type="evidence" value="ECO:0007669"/>
    <property type="project" value="UniProtKB-UniRule"/>
</dbReference>
<proteinExistence type="inferred from homology"/>
<feature type="binding site" evidence="8">
    <location>
        <position position="42"/>
    </location>
    <ligand>
        <name>substrate</name>
    </ligand>
</feature>
<evidence type="ECO:0000256" key="1">
    <source>
        <dbReference type="ARBA" id="ARBA00022490"/>
    </source>
</evidence>
<evidence type="ECO:0000256" key="2">
    <source>
        <dbReference type="ARBA" id="ARBA00022598"/>
    </source>
</evidence>
<feature type="binding site" evidence="8">
    <location>
        <position position="17"/>
    </location>
    <ligand>
        <name>Mg(2+)</name>
        <dbReference type="ChEBI" id="CHEBI:18420"/>
    </ligand>
</feature>
<evidence type="ECO:0000256" key="6">
    <source>
        <dbReference type="ARBA" id="ARBA00022840"/>
    </source>
</evidence>
<comment type="caution">
    <text evidence="8">Lacks conserved residue(s) required for the propagation of feature annotation.</text>
</comment>
<dbReference type="OrthoDB" id="9802097at2"/>
<dbReference type="PIRSF" id="PIRSF006755">
    <property type="entry name" value="DTB_synth"/>
    <property type="match status" value="1"/>
</dbReference>
<dbReference type="Pfam" id="PF13500">
    <property type="entry name" value="AAA_26"/>
    <property type="match status" value="1"/>
</dbReference>
<dbReference type="InterPro" id="IPR004472">
    <property type="entry name" value="DTB_synth_BioD"/>
</dbReference>
<dbReference type="HAMAP" id="MF_00336">
    <property type="entry name" value="BioD"/>
    <property type="match status" value="1"/>
</dbReference>
<dbReference type="PANTHER" id="PTHR43210:SF5">
    <property type="entry name" value="DETHIOBIOTIN SYNTHETASE"/>
    <property type="match status" value="1"/>
</dbReference>
<dbReference type="SUPFAM" id="SSF52540">
    <property type="entry name" value="P-loop containing nucleoside triphosphate hydrolases"/>
    <property type="match status" value="1"/>
</dbReference>
<dbReference type="STRING" id="472759.Nhal_0768"/>
<comment type="cofactor">
    <cofactor evidence="8">
        <name>Mg(2+)</name>
        <dbReference type="ChEBI" id="CHEBI:18420"/>
    </cofactor>
</comment>
<gene>
    <name evidence="8" type="primary">bioD</name>
    <name evidence="9" type="ordered locus">Nhal_0768</name>
</gene>
<organism evidence="9 10">
    <name type="scientific">Nitrosococcus halophilus (strain Nc4)</name>
    <dbReference type="NCBI Taxonomy" id="472759"/>
    <lineage>
        <taxon>Bacteria</taxon>
        <taxon>Pseudomonadati</taxon>
        <taxon>Pseudomonadota</taxon>
        <taxon>Gammaproteobacteria</taxon>
        <taxon>Chromatiales</taxon>
        <taxon>Chromatiaceae</taxon>
        <taxon>Nitrosococcus</taxon>
    </lineage>
</organism>
<dbReference type="AlphaFoldDB" id="D5BXJ0"/>
<evidence type="ECO:0000313" key="9">
    <source>
        <dbReference type="EMBL" id="ADE13948.1"/>
    </source>
</evidence>
<name>D5BXJ0_NITHN</name>
<evidence type="ECO:0000313" key="10">
    <source>
        <dbReference type="Proteomes" id="UP000001844"/>
    </source>
</evidence>
<dbReference type="NCBIfam" id="TIGR00347">
    <property type="entry name" value="bioD"/>
    <property type="match status" value="1"/>
</dbReference>
<sequence length="246" mass="25748">MGTGLFVTGTDTEVGKTCCSLGLMVCLQQAGYRVAAMKPVASGCQRTTAGLRNEDALLLSQCASVSLDYPQVNPYPLAPPIAPHIAAATAGIEIQPTVIKAVFDSLSTLADRVVVEGIGGWAVPINGKQTMADLAVLLDLPVVLVVGLRLGCLNHALLTAEAISRAGLPFGGWIANSIESTKLAWEKENIEALRERLPAPLLGTVPYLSRPVPGKVAAFLDKELCIAAVQRDADKGSCFKGGELSK</sequence>
<feature type="active site" evidence="8">
    <location>
        <position position="38"/>
    </location>
</feature>
<accession>D5BXJ0</accession>
<evidence type="ECO:0000256" key="4">
    <source>
        <dbReference type="ARBA" id="ARBA00022741"/>
    </source>
</evidence>
<keyword evidence="10" id="KW-1185">Reference proteome</keyword>